<dbReference type="EMBL" id="BARS01013640">
    <property type="protein sequence ID" value="GAF98482.1"/>
    <property type="molecule type" value="Genomic_DNA"/>
</dbReference>
<reference evidence="1" key="1">
    <citation type="journal article" date="2014" name="Front. Microbiol.">
        <title>High frequency of phylogenetically diverse reductive dehalogenase-homologous genes in deep subseafloor sedimentary metagenomes.</title>
        <authorList>
            <person name="Kawai M."/>
            <person name="Futagami T."/>
            <person name="Toyoda A."/>
            <person name="Takaki Y."/>
            <person name="Nishi S."/>
            <person name="Hori S."/>
            <person name="Arai W."/>
            <person name="Tsubouchi T."/>
            <person name="Morono Y."/>
            <person name="Uchiyama I."/>
            <person name="Ito T."/>
            <person name="Fujiyama A."/>
            <person name="Inagaki F."/>
            <person name="Takami H."/>
        </authorList>
    </citation>
    <scope>NUCLEOTIDE SEQUENCE</scope>
    <source>
        <strain evidence="1">Expedition CK06-06</strain>
    </source>
</reference>
<evidence type="ECO:0008006" key="2">
    <source>
        <dbReference type="Google" id="ProtNLM"/>
    </source>
</evidence>
<name>X0UDN5_9ZZZZ</name>
<dbReference type="AlphaFoldDB" id="X0UDN5"/>
<evidence type="ECO:0000313" key="1">
    <source>
        <dbReference type="EMBL" id="GAF98482.1"/>
    </source>
</evidence>
<comment type="caution">
    <text evidence="1">The sequence shown here is derived from an EMBL/GenBank/DDBJ whole genome shotgun (WGS) entry which is preliminary data.</text>
</comment>
<sequence>MADHEALQGFYWDYFLHGDENNWRRGVFHYGLVIYNSTYHGFVFWGGVGPYLDSWQISSVVLEREKVIPKIQAKRDIAFASAYMHECGHTLGIFNGNTPGCDDRSGSYPWQINWWKWRPYKSVMNYGYMYKIV</sequence>
<protein>
    <recommendedName>
        <fullName evidence="2">Peptidase M10 metallopeptidase domain-containing protein</fullName>
    </recommendedName>
</protein>
<proteinExistence type="predicted"/>
<feature type="non-terminal residue" evidence="1">
    <location>
        <position position="133"/>
    </location>
</feature>
<dbReference type="SUPFAM" id="SSF55486">
    <property type="entry name" value="Metalloproteases ('zincins'), catalytic domain"/>
    <property type="match status" value="1"/>
</dbReference>
<accession>X0UDN5</accession>
<gene>
    <name evidence="1" type="ORF">S01H1_23554</name>
</gene>
<organism evidence="1">
    <name type="scientific">marine sediment metagenome</name>
    <dbReference type="NCBI Taxonomy" id="412755"/>
    <lineage>
        <taxon>unclassified sequences</taxon>
        <taxon>metagenomes</taxon>
        <taxon>ecological metagenomes</taxon>
    </lineage>
</organism>